<dbReference type="AlphaFoldDB" id="A0A835D2H4"/>
<dbReference type="Gene3D" id="3.30.70.2890">
    <property type="entry name" value="XS domain"/>
    <property type="match status" value="1"/>
</dbReference>
<organism evidence="3 4">
    <name type="scientific">Tetracentron sinense</name>
    <name type="common">Spur-leaf</name>
    <dbReference type="NCBI Taxonomy" id="13715"/>
    <lineage>
        <taxon>Eukaryota</taxon>
        <taxon>Viridiplantae</taxon>
        <taxon>Streptophyta</taxon>
        <taxon>Embryophyta</taxon>
        <taxon>Tracheophyta</taxon>
        <taxon>Spermatophyta</taxon>
        <taxon>Magnoliopsida</taxon>
        <taxon>Trochodendrales</taxon>
        <taxon>Trochodendraceae</taxon>
        <taxon>Tetracentron</taxon>
    </lineage>
</organism>
<evidence type="ECO:0000313" key="4">
    <source>
        <dbReference type="Proteomes" id="UP000655225"/>
    </source>
</evidence>
<protein>
    <recommendedName>
        <fullName evidence="2">XS domain-containing protein</fullName>
    </recommendedName>
</protein>
<keyword evidence="4" id="KW-1185">Reference proteome</keyword>
<evidence type="ECO:0000256" key="1">
    <source>
        <dbReference type="SAM" id="MobiDB-lite"/>
    </source>
</evidence>
<dbReference type="InterPro" id="IPR005380">
    <property type="entry name" value="XS_domain"/>
</dbReference>
<dbReference type="InterPro" id="IPR038588">
    <property type="entry name" value="XS_domain_sf"/>
</dbReference>
<feature type="domain" description="XS" evidence="2">
    <location>
        <begin position="419"/>
        <end position="553"/>
    </location>
</feature>
<sequence length="576" mass="63595">MKDRKMTGDTGKYSPRQSSSSFSHQKNRSESGINPPSVHNSGASGDSKSTKSSSNSPITAPSKLQLYSIPSSVPGTFPPVGDGAPSPFRGQNGIAQPAPVGYGFHMLERRTMVLADGRIRSYFALPPDYQDLPVDSAEPFVPLETESHGLELGSPGLGFEKGFCSSGSSSPEGFSCDPDEMYGGGGEYDHCNSPKFDGFCPIPLEGSLKRKYGDEDVQQKQQFLEYGNPSSNPSLGSSGAGDRDEYAVGTSSSPFSQDSLDVGQEIDDLRSSKHMKFGGDSEDSQLDVPSDDVSLEHPDSLKKAFLQYAKLVNEDASRKKNYLENGKHEPLHCLACGRGQILNYLFLNALDMPNSRDSKDFPDMHDLIIHTYNSQNSRVDHLGLHKALCVLMGWNYEKSPANSKAYQSLSVHEARANKEDLIIWPPLVIIHNTYTIRGSDGRMKGMKNRAMNKRIIGLGFNGGWSKCLYDKDHGHQGINLIKFNGDHPYGLNTAIRLAEFFEKEKHGRKGWARAESSKAYKDKDDESNWKLFKRERKGVKNRILFGYLGTASELDLVNLDTRKNAVIVSKREKLSN</sequence>
<feature type="compositionally biased region" description="Polar residues" evidence="1">
    <location>
        <begin position="249"/>
        <end position="259"/>
    </location>
</feature>
<name>A0A835D2H4_TETSI</name>
<accession>A0A835D2H4</accession>
<dbReference type="PANTHER" id="PTHR46619:SF3">
    <property type="entry name" value="RNA RECOGNITION MOTIF XS DOMAIN PROTEIN"/>
    <property type="match status" value="1"/>
</dbReference>
<evidence type="ECO:0000313" key="3">
    <source>
        <dbReference type="EMBL" id="KAF8388063.1"/>
    </source>
</evidence>
<feature type="compositionally biased region" description="Low complexity" evidence="1">
    <location>
        <begin position="41"/>
        <end position="56"/>
    </location>
</feature>
<dbReference type="PANTHER" id="PTHR46619">
    <property type="entry name" value="RNA RECOGNITION MOTIF XS DOMAIN PROTEIN-RELATED"/>
    <property type="match status" value="1"/>
</dbReference>
<dbReference type="GO" id="GO:0031047">
    <property type="term" value="P:regulatory ncRNA-mediated gene silencing"/>
    <property type="evidence" value="ECO:0007669"/>
    <property type="project" value="InterPro"/>
</dbReference>
<feature type="compositionally biased region" description="Low complexity" evidence="1">
    <location>
        <begin position="14"/>
        <end position="24"/>
    </location>
</feature>
<dbReference type="Proteomes" id="UP000655225">
    <property type="component" value="Unassembled WGS sequence"/>
</dbReference>
<proteinExistence type="predicted"/>
<dbReference type="EMBL" id="JABCRI010000020">
    <property type="protein sequence ID" value="KAF8388063.1"/>
    <property type="molecule type" value="Genomic_DNA"/>
</dbReference>
<feature type="region of interest" description="Disordered" evidence="1">
    <location>
        <begin position="1"/>
        <end position="61"/>
    </location>
</feature>
<gene>
    <name evidence="3" type="ORF">HHK36_026729</name>
</gene>
<feature type="compositionally biased region" description="Polar residues" evidence="1">
    <location>
        <begin position="30"/>
        <end position="40"/>
    </location>
</feature>
<evidence type="ECO:0000259" key="2">
    <source>
        <dbReference type="Pfam" id="PF03468"/>
    </source>
</evidence>
<dbReference type="OrthoDB" id="1915348at2759"/>
<feature type="region of interest" description="Disordered" evidence="1">
    <location>
        <begin position="273"/>
        <end position="294"/>
    </location>
</feature>
<comment type="caution">
    <text evidence="3">The sequence shown here is derived from an EMBL/GenBank/DDBJ whole genome shotgun (WGS) entry which is preliminary data.</text>
</comment>
<feature type="region of interest" description="Disordered" evidence="1">
    <location>
        <begin position="224"/>
        <end position="261"/>
    </location>
</feature>
<reference evidence="3 4" key="1">
    <citation type="submission" date="2020-04" db="EMBL/GenBank/DDBJ databases">
        <title>Plant Genome Project.</title>
        <authorList>
            <person name="Zhang R.-G."/>
        </authorList>
    </citation>
    <scope>NUCLEOTIDE SEQUENCE [LARGE SCALE GENOMIC DNA]</scope>
    <source>
        <strain evidence="3">YNK0</strain>
        <tissue evidence="3">Leaf</tissue>
    </source>
</reference>
<feature type="compositionally biased region" description="Low complexity" evidence="1">
    <location>
        <begin position="227"/>
        <end position="237"/>
    </location>
</feature>
<dbReference type="Pfam" id="PF03468">
    <property type="entry name" value="XS"/>
    <property type="match status" value="1"/>
</dbReference>